<dbReference type="PANTHER" id="PTHR42680:SF3">
    <property type="entry name" value="DCTP DEAMINASE"/>
    <property type="match status" value="1"/>
</dbReference>
<proteinExistence type="predicted"/>
<dbReference type="Gene3D" id="2.70.40.10">
    <property type="match status" value="2"/>
</dbReference>
<dbReference type="GO" id="GO:0009394">
    <property type="term" value="P:2'-deoxyribonucleotide metabolic process"/>
    <property type="evidence" value="ECO:0007669"/>
    <property type="project" value="InterPro"/>
</dbReference>
<organism evidence="5 6">
    <name type="scientific">Variibacter gotjawalensis</name>
    <dbReference type="NCBI Taxonomy" id="1333996"/>
    <lineage>
        <taxon>Bacteria</taxon>
        <taxon>Pseudomonadati</taxon>
        <taxon>Pseudomonadota</taxon>
        <taxon>Alphaproteobacteria</taxon>
        <taxon>Hyphomicrobiales</taxon>
        <taxon>Nitrobacteraceae</taxon>
        <taxon>Variibacter</taxon>
    </lineage>
</organism>
<keyword evidence="1" id="KW-0378">Hydrolase</keyword>
<dbReference type="InterPro" id="IPR053811">
    <property type="entry name" value="DCD_C"/>
</dbReference>
<evidence type="ECO:0000259" key="3">
    <source>
        <dbReference type="Pfam" id="PF06559"/>
    </source>
</evidence>
<accession>A0A0S3PPU8</accession>
<feature type="domain" description="2'-deoxycytidine 5'-triphosphate deaminase N-terminal" evidence="3">
    <location>
        <begin position="28"/>
        <end position="187"/>
    </location>
</feature>
<evidence type="ECO:0000256" key="1">
    <source>
        <dbReference type="ARBA" id="ARBA00022801"/>
    </source>
</evidence>
<evidence type="ECO:0000259" key="4">
    <source>
        <dbReference type="Pfam" id="PF22569"/>
    </source>
</evidence>
<dbReference type="SUPFAM" id="SSF51283">
    <property type="entry name" value="dUTPase-like"/>
    <property type="match status" value="2"/>
</dbReference>
<evidence type="ECO:0000256" key="2">
    <source>
        <dbReference type="ARBA" id="ARBA00023080"/>
    </source>
</evidence>
<dbReference type="Pfam" id="PF22569">
    <property type="entry name" value="DCD_C"/>
    <property type="match status" value="1"/>
</dbReference>
<dbReference type="NCBIfam" id="NF005734">
    <property type="entry name" value="PRK07559.1"/>
    <property type="match status" value="1"/>
</dbReference>
<protein>
    <submittedName>
        <fullName evidence="5">2'-deoxycytidine 5'-triphosphate deaminase</fullName>
    </submittedName>
</protein>
<feature type="domain" description="2'-deoxycytidine 5'-triphosphate deaminase C-terminal" evidence="4">
    <location>
        <begin position="195"/>
        <end position="384"/>
    </location>
</feature>
<keyword evidence="6" id="KW-1185">Reference proteome</keyword>
<keyword evidence="2" id="KW-0546">Nucleotide metabolism</keyword>
<name>A0A0S3PPU8_9BRAD</name>
<gene>
    <name evidence="5" type="ORF">GJW-30_1_00474</name>
</gene>
<dbReference type="CDD" id="cd07557">
    <property type="entry name" value="trimeric_dUTPase"/>
    <property type="match status" value="1"/>
</dbReference>
<sequence length="385" mass="41598">MITGFALSKKAYAPGTSRVSLNFAPTDAGILPDQMIHALAEARAIKAAPFAADQVQPASLDLRLGDVAYRMRASFLPQRATVAERIHALKLHEISLEGGAVLETGCVYLVPLQESLALPKDIAASTNPKSSTGRIDVFTRVIADNARAFDQIEAGYHGPLYAEISPRTFPVLLRKGSRLSQIRFRRGSAALDAVALKELHARERLVNTADADLTNGVAVSVDLSGFTSGNSKIVGYRAKRHTSVIDVDLRDGQSVADFWEPLEAHKSRALILDPNEFYILASKEAVQVPPGYAAEMVPFDPLVGEFRVHYAGFFDPGFGHAGAGGGGARAVLEVRSHEVPFILEHGQIVGRLVYESMLAAPSRLYGQGIGSNYQAQSLKLSKHFR</sequence>
<dbReference type="GO" id="GO:0008829">
    <property type="term" value="F:dCTP deaminase activity"/>
    <property type="evidence" value="ECO:0007669"/>
    <property type="project" value="InterPro"/>
</dbReference>
<dbReference type="Pfam" id="PF06559">
    <property type="entry name" value="DCD_N"/>
    <property type="match status" value="1"/>
</dbReference>
<dbReference type="EMBL" id="AP014946">
    <property type="protein sequence ID" value="BAT57963.1"/>
    <property type="molecule type" value="Genomic_DNA"/>
</dbReference>
<dbReference type="PANTHER" id="PTHR42680">
    <property type="entry name" value="DCTP DEAMINASE"/>
    <property type="match status" value="1"/>
</dbReference>
<dbReference type="InterPro" id="IPR033704">
    <property type="entry name" value="dUTPase_trimeric"/>
</dbReference>
<evidence type="ECO:0000313" key="5">
    <source>
        <dbReference type="EMBL" id="BAT57963.1"/>
    </source>
</evidence>
<dbReference type="KEGG" id="vgo:GJW-30_1_00474"/>
<evidence type="ECO:0000313" key="6">
    <source>
        <dbReference type="Proteomes" id="UP000236884"/>
    </source>
</evidence>
<dbReference type="Proteomes" id="UP000236884">
    <property type="component" value="Chromosome"/>
</dbReference>
<dbReference type="InterPro" id="IPR010550">
    <property type="entry name" value="DCD_N"/>
</dbReference>
<dbReference type="InterPro" id="IPR036157">
    <property type="entry name" value="dUTPase-like_sf"/>
</dbReference>
<dbReference type="AlphaFoldDB" id="A0A0S3PPU8"/>
<reference evidence="5 6" key="1">
    <citation type="submission" date="2015-08" db="EMBL/GenBank/DDBJ databases">
        <title>Investigation of the bacterial diversity of lava forest soil.</title>
        <authorList>
            <person name="Lee J.S."/>
        </authorList>
    </citation>
    <scope>NUCLEOTIDE SEQUENCE [LARGE SCALE GENOMIC DNA]</scope>
    <source>
        <strain evidence="5 6">GJW-30</strain>
    </source>
</reference>